<feature type="region of interest" description="Disordered" evidence="1">
    <location>
        <begin position="1"/>
        <end position="23"/>
    </location>
</feature>
<name>A0ABS2NMZ4_9FIRM</name>
<proteinExistence type="predicted"/>
<comment type="caution">
    <text evidence="2">The sequence shown here is derived from an EMBL/GenBank/DDBJ whole genome shotgun (WGS) entry which is preliminary data.</text>
</comment>
<gene>
    <name evidence="2" type="ORF">JOC73_000816</name>
</gene>
<reference evidence="2 3" key="1">
    <citation type="submission" date="2021-01" db="EMBL/GenBank/DDBJ databases">
        <title>Genomic Encyclopedia of Type Strains, Phase IV (KMG-IV): sequencing the most valuable type-strain genomes for metagenomic binning, comparative biology and taxonomic classification.</title>
        <authorList>
            <person name="Goeker M."/>
        </authorList>
    </citation>
    <scope>NUCLEOTIDE SEQUENCE [LARGE SCALE GENOMIC DNA]</scope>
    <source>
        <strain evidence="2 3">DSM 25890</strain>
    </source>
</reference>
<accession>A0ABS2NMZ4</accession>
<evidence type="ECO:0000313" key="2">
    <source>
        <dbReference type="EMBL" id="MBM7614305.1"/>
    </source>
</evidence>
<keyword evidence="3" id="KW-1185">Reference proteome</keyword>
<evidence type="ECO:0000256" key="1">
    <source>
        <dbReference type="SAM" id="MobiDB-lite"/>
    </source>
</evidence>
<protein>
    <submittedName>
        <fullName evidence="2">Uncharacterized protein</fullName>
    </submittedName>
</protein>
<dbReference type="Proteomes" id="UP001314796">
    <property type="component" value="Unassembled WGS sequence"/>
</dbReference>
<dbReference type="EMBL" id="JAFBEE010000003">
    <property type="protein sequence ID" value="MBM7614305.1"/>
    <property type="molecule type" value="Genomic_DNA"/>
</dbReference>
<sequence>MVRRRRCRIISSPSERKESKSFKSNLGTTYARLKQENNQWIIEAGGGRPGMTEEEMKKHVKDFIYRDGKLIEKADAH</sequence>
<organism evidence="2 3">
    <name type="scientific">Alkaliphilus hydrothermalis</name>
    <dbReference type="NCBI Taxonomy" id="1482730"/>
    <lineage>
        <taxon>Bacteria</taxon>
        <taxon>Bacillati</taxon>
        <taxon>Bacillota</taxon>
        <taxon>Clostridia</taxon>
        <taxon>Peptostreptococcales</taxon>
        <taxon>Natronincolaceae</taxon>
        <taxon>Alkaliphilus</taxon>
    </lineage>
</organism>
<evidence type="ECO:0000313" key="3">
    <source>
        <dbReference type="Proteomes" id="UP001314796"/>
    </source>
</evidence>